<dbReference type="RefSeq" id="WP_264224641.1">
    <property type="nucleotide sequence ID" value="NZ_CP107716.1"/>
</dbReference>
<dbReference type="PANTHER" id="PTHR39184">
    <property type="match status" value="1"/>
</dbReference>
<keyword evidence="3" id="KW-1185">Reference proteome</keyword>
<sequence>MTATARIALPPKLIPVFDGEADVRGAYGGRGSGKTRSFAKMSAVRAYMWASAGRSGQILCARQFMKTLADSSLEEIKQAIKEEPWLASHFEIGETYIRTIGLPGDVYYTFMGLDRNIDSVKSQARILLAWVDEAEPVTDEAWTKLIPTLREVDSELWVSWNPESKKSATHKRFRNSADPRYKIVEINFRDNPKFPAILERQRQRDLIERPEQYDHIWEGGFVTVMEGAYYASSLLAAKEHGRIGGYPLDPIMGVRAYWDIGGTGAKADHTAIWVCQFIGKEIRVVDYYEAQGQPLSTHLAWLRRRGYDDAYCVLPHDGASHEKIRDATYQSAIEDAGFECEVVGNQGPGAASMRIETARRMFPRVTFNEKTTEPGRLALGWYHEKRSKDDRDIGLGPDHDWSSHAADAFGLMCIHYTEPTSTDMPQIETNWVV</sequence>
<dbReference type="InterPro" id="IPR035412">
    <property type="entry name" value="Terminase_L_N"/>
</dbReference>
<accession>A0ABY6INC5</accession>
<proteinExistence type="predicted"/>
<dbReference type="InterPro" id="IPR027417">
    <property type="entry name" value="P-loop_NTPase"/>
</dbReference>
<dbReference type="EMBL" id="CP107716">
    <property type="protein sequence ID" value="UYQ70977.1"/>
    <property type="molecule type" value="Genomic_DNA"/>
</dbReference>
<name>A0ABY6INC5_9HYPH</name>
<dbReference type="PANTHER" id="PTHR39184:SF1">
    <property type="entry name" value="PBSX PHAGE TERMINASE LARGE SUBUNIT"/>
    <property type="match status" value="1"/>
</dbReference>
<dbReference type="Pfam" id="PF04466">
    <property type="entry name" value="Terminase_3"/>
    <property type="match status" value="1"/>
</dbReference>
<organism evidence="2 3">
    <name type="scientific">Pelagibacterium flavum</name>
    <dbReference type="NCBI Taxonomy" id="2984530"/>
    <lineage>
        <taxon>Bacteria</taxon>
        <taxon>Pseudomonadati</taxon>
        <taxon>Pseudomonadota</taxon>
        <taxon>Alphaproteobacteria</taxon>
        <taxon>Hyphomicrobiales</taxon>
        <taxon>Devosiaceae</taxon>
        <taxon>Pelagibacterium</taxon>
    </lineage>
</organism>
<feature type="domain" description="Phage terminase large subunit N-terminal" evidence="1">
    <location>
        <begin position="26"/>
        <end position="203"/>
    </location>
</feature>
<dbReference type="Proteomes" id="UP001163882">
    <property type="component" value="Chromosome"/>
</dbReference>
<reference evidence="2" key="1">
    <citation type="submission" date="2022-10" db="EMBL/GenBank/DDBJ databases">
        <title>YIM 151497 complete genome.</title>
        <authorList>
            <person name="Chen X."/>
        </authorList>
    </citation>
    <scope>NUCLEOTIDE SEQUENCE</scope>
    <source>
        <strain evidence="2">YIM 151497</strain>
    </source>
</reference>
<evidence type="ECO:0000313" key="2">
    <source>
        <dbReference type="EMBL" id="UYQ70977.1"/>
    </source>
</evidence>
<protein>
    <submittedName>
        <fullName evidence="2">Phage terminase large subunit</fullName>
    </submittedName>
</protein>
<evidence type="ECO:0000259" key="1">
    <source>
        <dbReference type="Pfam" id="PF04466"/>
    </source>
</evidence>
<evidence type="ECO:0000313" key="3">
    <source>
        <dbReference type="Proteomes" id="UP001163882"/>
    </source>
</evidence>
<gene>
    <name evidence="2" type="ORF">OF122_13005</name>
</gene>
<dbReference type="Gene3D" id="3.40.50.300">
    <property type="entry name" value="P-loop containing nucleotide triphosphate hydrolases"/>
    <property type="match status" value="1"/>
</dbReference>
<dbReference type="InterPro" id="IPR052380">
    <property type="entry name" value="Viral_DNA_packaging_terminase"/>
</dbReference>